<accession>A0ABU0LJ28</accession>
<gene>
    <name evidence="1" type="ORF">QOZ94_003920</name>
</gene>
<protein>
    <submittedName>
        <fullName evidence="1">Uncharacterized protein</fullName>
    </submittedName>
</protein>
<organism evidence="1 2">
    <name type="scientific">Xanthobacter agilis</name>
    <dbReference type="NCBI Taxonomy" id="47492"/>
    <lineage>
        <taxon>Bacteria</taxon>
        <taxon>Pseudomonadati</taxon>
        <taxon>Pseudomonadota</taxon>
        <taxon>Alphaproteobacteria</taxon>
        <taxon>Hyphomicrobiales</taxon>
        <taxon>Xanthobacteraceae</taxon>
        <taxon>Xanthobacter</taxon>
    </lineage>
</organism>
<keyword evidence="2" id="KW-1185">Reference proteome</keyword>
<dbReference type="EMBL" id="JAUSVY010000013">
    <property type="protein sequence ID" value="MDQ0507104.1"/>
    <property type="molecule type" value="Genomic_DNA"/>
</dbReference>
<comment type="caution">
    <text evidence="1">The sequence shown here is derived from an EMBL/GenBank/DDBJ whole genome shotgun (WGS) entry which is preliminary data.</text>
</comment>
<sequence>MTQVAGAARIVCPVGVFAAREQEIRTFTAGLNHAASRPEKVAFAARLEAAAEELLACKDRRADDLNCGLCQDFSRLRANTAALILRATRLAC</sequence>
<proteinExistence type="predicted"/>
<name>A0ABU0LJ28_XANAG</name>
<reference evidence="1 2" key="1">
    <citation type="submission" date="2023-07" db="EMBL/GenBank/DDBJ databases">
        <title>Genomic Encyclopedia of Type Strains, Phase IV (KMG-IV): sequencing the most valuable type-strain genomes for metagenomic binning, comparative biology and taxonomic classification.</title>
        <authorList>
            <person name="Goeker M."/>
        </authorList>
    </citation>
    <scope>NUCLEOTIDE SEQUENCE [LARGE SCALE GENOMIC DNA]</scope>
    <source>
        <strain evidence="1 2">DSM 3770</strain>
    </source>
</reference>
<evidence type="ECO:0000313" key="2">
    <source>
        <dbReference type="Proteomes" id="UP001241747"/>
    </source>
</evidence>
<dbReference type="Proteomes" id="UP001241747">
    <property type="component" value="Unassembled WGS sequence"/>
</dbReference>
<evidence type="ECO:0000313" key="1">
    <source>
        <dbReference type="EMBL" id="MDQ0507104.1"/>
    </source>
</evidence>
<dbReference type="RefSeq" id="WP_237347647.1">
    <property type="nucleotide sequence ID" value="NZ_JABWGX010000044.1"/>
</dbReference>